<evidence type="ECO:0000313" key="3">
    <source>
        <dbReference type="Proteomes" id="UP001278500"/>
    </source>
</evidence>
<organism evidence="2 3">
    <name type="scientific">Neurospora tetraspora</name>
    <dbReference type="NCBI Taxonomy" id="94610"/>
    <lineage>
        <taxon>Eukaryota</taxon>
        <taxon>Fungi</taxon>
        <taxon>Dikarya</taxon>
        <taxon>Ascomycota</taxon>
        <taxon>Pezizomycotina</taxon>
        <taxon>Sordariomycetes</taxon>
        <taxon>Sordariomycetidae</taxon>
        <taxon>Sordariales</taxon>
        <taxon>Sordariaceae</taxon>
        <taxon>Neurospora</taxon>
    </lineage>
</organism>
<evidence type="ECO:0000313" key="2">
    <source>
        <dbReference type="EMBL" id="KAK3345393.1"/>
    </source>
</evidence>
<feature type="compositionally biased region" description="Basic residues" evidence="1">
    <location>
        <begin position="407"/>
        <end position="416"/>
    </location>
</feature>
<reference evidence="2" key="2">
    <citation type="submission" date="2023-06" db="EMBL/GenBank/DDBJ databases">
        <authorList>
            <consortium name="Lawrence Berkeley National Laboratory"/>
            <person name="Haridas S."/>
            <person name="Hensen N."/>
            <person name="Bonometti L."/>
            <person name="Westerberg I."/>
            <person name="Brannstrom I.O."/>
            <person name="Guillou S."/>
            <person name="Cros-Aarteil S."/>
            <person name="Calhoun S."/>
            <person name="Kuo A."/>
            <person name="Mondo S."/>
            <person name="Pangilinan J."/>
            <person name="Riley R."/>
            <person name="Labutti K."/>
            <person name="Andreopoulos B."/>
            <person name="Lipzen A."/>
            <person name="Chen C."/>
            <person name="Yanf M."/>
            <person name="Daum C."/>
            <person name="Ng V."/>
            <person name="Clum A."/>
            <person name="Steindorff A."/>
            <person name="Ohm R."/>
            <person name="Martin F."/>
            <person name="Silar P."/>
            <person name="Natvig D."/>
            <person name="Lalanne C."/>
            <person name="Gautier V."/>
            <person name="Ament-Velasquez S.L."/>
            <person name="Kruys A."/>
            <person name="Hutchinson M.I."/>
            <person name="Powell A.J."/>
            <person name="Barry K."/>
            <person name="Miller A.N."/>
            <person name="Grigoriev I.V."/>
            <person name="Debuchy R."/>
            <person name="Gladieux P."/>
            <person name="Thoren M.H."/>
            <person name="Johannesson H."/>
        </authorList>
    </citation>
    <scope>NUCLEOTIDE SEQUENCE</scope>
    <source>
        <strain evidence="2">CBS 560.94</strain>
    </source>
</reference>
<dbReference type="AlphaFoldDB" id="A0AAE0JG57"/>
<dbReference type="EMBL" id="JAUEPP010000004">
    <property type="protein sequence ID" value="KAK3345393.1"/>
    <property type="molecule type" value="Genomic_DNA"/>
</dbReference>
<evidence type="ECO:0000256" key="1">
    <source>
        <dbReference type="SAM" id="MobiDB-lite"/>
    </source>
</evidence>
<keyword evidence="3" id="KW-1185">Reference proteome</keyword>
<reference evidence="2" key="1">
    <citation type="journal article" date="2023" name="Mol. Phylogenet. Evol.">
        <title>Genome-scale phylogeny and comparative genomics of the fungal order Sordariales.</title>
        <authorList>
            <person name="Hensen N."/>
            <person name="Bonometti L."/>
            <person name="Westerberg I."/>
            <person name="Brannstrom I.O."/>
            <person name="Guillou S."/>
            <person name="Cros-Aarteil S."/>
            <person name="Calhoun S."/>
            <person name="Haridas S."/>
            <person name="Kuo A."/>
            <person name="Mondo S."/>
            <person name="Pangilinan J."/>
            <person name="Riley R."/>
            <person name="LaButti K."/>
            <person name="Andreopoulos B."/>
            <person name="Lipzen A."/>
            <person name="Chen C."/>
            <person name="Yan M."/>
            <person name="Daum C."/>
            <person name="Ng V."/>
            <person name="Clum A."/>
            <person name="Steindorff A."/>
            <person name="Ohm R.A."/>
            <person name="Martin F."/>
            <person name="Silar P."/>
            <person name="Natvig D.O."/>
            <person name="Lalanne C."/>
            <person name="Gautier V."/>
            <person name="Ament-Velasquez S.L."/>
            <person name="Kruys A."/>
            <person name="Hutchinson M.I."/>
            <person name="Powell A.J."/>
            <person name="Barry K."/>
            <person name="Miller A.N."/>
            <person name="Grigoriev I.V."/>
            <person name="Debuchy R."/>
            <person name="Gladieux P."/>
            <person name="Hiltunen Thoren M."/>
            <person name="Johannesson H."/>
        </authorList>
    </citation>
    <scope>NUCLEOTIDE SEQUENCE</scope>
    <source>
        <strain evidence="2">CBS 560.94</strain>
    </source>
</reference>
<feature type="region of interest" description="Disordered" evidence="1">
    <location>
        <begin position="212"/>
        <end position="267"/>
    </location>
</feature>
<feature type="compositionally biased region" description="Polar residues" evidence="1">
    <location>
        <begin position="333"/>
        <end position="348"/>
    </location>
</feature>
<sequence length="921" mass="99988">MQQHPQQFQHGQSRQQGQVPQQQFGGPQPQNLFMQPGNYQMPSPIHHQQAPHRGQRRVFAQSFQESDLPQQYFGQSQSPQQHAQVFQHPQQAMYPQEAQQNWQQGATQPGENAMGTSNTPLSDLNLENFEIDQSLMLAANDGFGLDNFGHLQGQQQQQNVISQNAFTWPTENFVHDQASQVANHSRNNSSVSLTPPANNSYGLFNTTPAAASHNSFSNTPADNSHNSFSNTPADNSHNSFTNNPTENFNSFNNSPAGNSPNTFNNSPAQNFSAGWGVEVGNNSFGDLSASFSPASENHQNFVDLTGDNVSFGQGSQVANYGQIDPFASFASPAENSQQQAFNTAPESQHNAHEHQAFANAAGAQSFQQSGSPHIPNTPSPSQQSPAPTPKKSAKKRASLPKSPAAKRPAKRARKNKAPANNEQLADSVAVDNGHLLEDEAATADVDTNEYLLGAELNPQEYVYNLDAPLRTFSDSIPRNVPVNGNAPAPATNAISQDVPVDGNAPPPANNSIENDPFVAPPPASNGIENDPLVIFLNEENARLNAMKQANQAQLNNVANIEPNSPPKKRKRGNSTRTPNVGDAPAKKRKVPKKAKAKGRLSKSASSAKFGLGKGAGTGLNSPRTMYVFEDRAFYLIPAQIMPDFLEFVSTPREIPVPQQSFDAQQFSIEQQQQQSFAQQQPAPVQQQDPFQQQAAIEQPAPVQEQFEPAYDIDGRLLTLLEDDEVNEQNNDDDPYAPAPRRPVPLSEAAIAFGLTSLSTEHSPSSSLNPSPSVHTPPAASFPPGPAQPSFASSPAASSSNGTNTGNASSDIVINPIPESSPRFIPNNREIIARFNLTPTGSGTERDASHLEYFINLVHSSGLFACGHHDEIPGGFRWESWKTAEENLLALRPFFGTLTTKAWFDQWKKGENPVQLAEMEDE</sequence>
<feature type="region of interest" description="Disordered" evidence="1">
    <location>
        <begin position="555"/>
        <end position="622"/>
    </location>
</feature>
<feature type="region of interest" description="Disordered" evidence="1">
    <location>
        <begin position="487"/>
        <end position="525"/>
    </location>
</feature>
<gene>
    <name evidence="2" type="ORF">B0H65DRAFT_525274</name>
</gene>
<protein>
    <submittedName>
        <fullName evidence="2">Uncharacterized protein</fullName>
    </submittedName>
</protein>
<feature type="region of interest" description="Disordered" evidence="1">
    <location>
        <begin position="757"/>
        <end position="819"/>
    </location>
</feature>
<feature type="compositionally biased region" description="Low complexity" evidence="1">
    <location>
        <begin position="787"/>
        <end position="809"/>
    </location>
</feature>
<feature type="compositionally biased region" description="Polar residues" evidence="1">
    <location>
        <begin position="362"/>
        <end position="371"/>
    </location>
</feature>
<accession>A0AAE0JG57</accession>
<feature type="region of interest" description="Disordered" evidence="1">
    <location>
        <begin position="332"/>
        <end position="427"/>
    </location>
</feature>
<feature type="compositionally biased region" description="Low complexity" evidence="1">
    <location>
        <begin position="1"/>
        <end position="30"/>
    </location>
</feature>
<feature type="region of interest" description="Disordered" evidence="1">
    <location>
        <begin position="1"/>
        <end position="57"/>
    </location>
</feature>
<feature type="compositionally biased region" description="Low complexity" evidence="1">
    <location>
        <begin position="757"/>
        <end position="778"/>
    </location>
</feature>
<proteinExistence type="predicted"/>
<feature type="compositionally biased region" description="Polar residues" evidence="1">
    <location>
        <begin position="212"/>
        <end position="237"/>
    </location>
</feature>
<dbReference type="RefSeq" id="XP_062682006.1">
    <property type="nucleotide sequence ID" value="XM_062828828.1"/>
</dbReference>
<dbReference type="GeneID" id="87865982"/>
<comment type="caution">
    <text evidence="2">The sequence shown here is derived from an EMBL/GenBank/DDBJ whole genome shotgun (WGS) entry which is preliminary data.</text>
</comment>
<feature type="compositionally biased region" description="Polar residues" evidence="1">
    <location>
        <begin position="31"/>
        <end position="41"/>
    </location>
</feature>
<feature type="compositionally biased region" description="Polar residues" evidence="1">
    <location>
        <begin position="256"/>
        <end position="267"/>
    </location>
</feature>
<feature type="compositionally biased region" description="Low complexity" evidence="1">
    <location>
        <begin position="238"/>
        <end position="255"/>
    </location>
</feature>
<feature type="region of interest" description="Disordered" evidence="1">
    <location>
        <begin position="669"/>
        <end position="696"/>
    </location>
</feature>
<name>A0AAE0JG57_9PEZI</name>
<dbReference type="Proteomes" id="UP001278500">
    <property type="component" value="Unassembled WGS sequence"/>
</dbReference>
<feature type="compositionally biased region" description="Basic residues" evidence="1">
    <location>
        <begin position="586"/>
        <end position="600"/>
    </location>
</feature>